<name>R7Q4P1_CHOCR</name>
<keyword evidence="4" id="KW-0539">Nucleus</keyword>
<evidence type="ECO:0000256" key="4">
    <source>
        <dbReference type="ARBA" id="ARBA00023242"/>
    </source>
</evidence>
<dbReference type="InterPro" id="IPR011501">
    <property type="entry name" value="Noc3_N"/>
</dbReference>
<dbReference type="GO" id="GO:0003682">
    <property type="term" value="F:chromatin binding"/>
    <property type="evidence" value="ECO:0007669"/>
    <property type="project" value="TreeGrafter"/>
</dbReference>
<feature type="compositionally biased region" description="Basic and acidic residues" evidence="5">
    <location>
        <begin position="20"/>
        <end position="30"/>
    </location>
</feature>
<dbReference type="KEGG" id="ccp:CHC_T00008107001"/>
<dbReference type="PhylomeDB" id="R7Q4P1"/>
<dbReference type="PANTHER" id="PTHR14428">
    <property type="entry name" value="NUCLEOLAR COMPLEX PROTEIN 3"/>
    <property type="match status" value="1"/>
</dbReference>
<proteinExistence type="inferred from homology"/>
<dbReference type="InterPro" id="IPR016024">
    <property type="entry name" value="ARM-type_fold"/>
</dbReference>
<feature type="region of interest" description="Disordered" evidence="5">
    <location>
        <begin position="350"/>
        <end position="375"/>
    </location>
</feature>
<evidence type="ECO:0000259" key="6">
    <source>
        <dbReference type="Pfam" id="PF03914"/>
    </source>
</evidence>
<evidence type="ECO:0000313" key="8">
    <source>
        <dbReference type="EMBL" id="CDF32430.1"/>
    </source>
</evidence>
<dbReference type="GO" id="GO:0006270">
    <property type="term" value="P:DNA replication initiation"/>
    <property type="evidence" value="ECO:0007669"/>
    <property type="project" value="TreeGrafter"/>
</dbReference>
<sequence>MGTIEAAQEPSRKKRKSKKPDKAPAWERARSFTQDEAEKKALPVIQKDGSVKRAQAHHPKFKAKTQKKRKAPHQSAANEEESTSEAVPSTGVAAGASKAPKQSRKRKKLEPSLEDYAKKFENFETLKTNIASIASTILAKPEENVSLLKELRKLFHGLKGQSAALVILAESQIFKDIIPAYKIRPITDKEAQVKVSKEVAKLRAYEQALLSGYKRFVQSCATLSRWRSGGARETEATRNMGKVRLAACRALAQLIQALPHFNEADTIATSVCNLVADREESVRRQSADALKIVLGDAHRASGPTLNICVLIAKQLALVAITKVHITPAEVVEPLAEIQFARFAKLPTSSKAKNAPKKSKRFIKKRRRKPEKEETVVDETEIERDLREADAEATPEEVYSAKKKLLDFVCHCYFNVIKAASHNAEKQEGSKHGGTKRRKPPLALTPALKGLLRVSSFINTDIIEAILGALSPLLETGRLPLMIRFRCLSAAYAILGMHSRTVQADPDSFTGDTRALDTSLYTSIGNLYGTDTPAKDHEYITFDAMEAILSCINFREVPMVRCTAIGRRLSVLAASSAPTHTCTIGLLRVAQLMLQPALVSPLYPQKADKANENVLGIDSGLVQDFDMDTDDPEIVSAERSVSWELSCLMAHFHPAVRGIAEVTASGFCGSRLPKTSENIILAVKGYQSSKGGFNPPPREKPLKAKKPKRRQTPPKQDAVLQSVFSSEAEIRDFVDGDSETPAACFESAWVAT</sequence>
<dbReference type="SUPFAM" id="SSF48371">
    <property type="entry name" value="ARM repeat"/>
    <property type="match status" value="1"/>
</dbReference>
<feature type="compositionally biased region" description="Basic residues" evidence="5">
    <location>
        <begin position="353"/>
        <end position="368"/>
    </location>
</feature>
<feature type="domain" description="CCAAT-binding factor" evidence="6">
    <location>
        <begin position="550"/>
        <end position="658"/>
    </location>
</feature>
<dbReference type="InterPro" id="IPR005612">
    <property type="entry name" value="CCAAT-binding_factor"/>
</dbReference>
<dbReference type="InterPro" id="IPR011989">
    <property type="entry name" value="ARM-like"/>
</dbReference>
<comment type="similarity">
    <text evidence="2">Belongs to the CBF/MAK21 family.</text>
</comment>
<feature type="region of interest" description="Disordered" evidence="5">
    <location>
        <begin position="1"/>
        <end position="110"/>
    </location>
</feature>
<dbReference type="Proteomes" id="UP000012073">
    <property type="component" value="Unassembled WGS sequence"/>
</dbReference>
<dbReference type="AlphaFoldDB" id="R7Q4P1"/>
<dbReference type="Pfam" id="PF03914">
    <property type="entry name" value="CBF"/>
    <property type="match status" value="1"/>
</dbReference>
<dbReference type="OrthoDB" id="10263597at2759"/>
<dbReference type="Gene3D" id="1.25.10.10">
    <property type="entry name" value="Leucine-rich Repeat Variant"/>
    <property type="match status" value="1"/>
</dbReference>
<evidence type="ECO:0000256" key="3">
    <source>
        <dbReference type="ARBA" id="ARBA00023054"/>
    </source>
</evidence>
<evidence type="ECO:0000256" key="5">
    <source>
        <dbReference type="SAM" id="MobiDB-lite"/>
    </source>
</evidence>
<keyword evidence="3" id="KW-0175">Coiled coil</keyword>
<dbReference type="RefSeq" id="XP_005712095.1">
    <property type="nucleotide sequence ID" value="XM_005712038.1"/>
</dbReference>
<dbReference type="PANTHER" id="PTHR14428:SF5">
    <property type="entry name" value="NUCLEOLAR COMPLEX PROTEIN 3 HOMOLOG"/>
    <property type="match status" value="1"/>
</dbReference>
<dbReference type="Gramene" id="CDF32430">
    <property type="protein sequence ID" value="CDF32430"/>
    <property type="gene ID" value="CHC_T00008107001"/>
</dbReference>
<dbReference type="InterPro" id="IPR016903">
    <property type="entry name" value="Nucleolar_cplx-assoc_3"/>
</dbReference>
<organism evidence="8 9">
    <name type="scientific">Chondrus crispus</name>
    <name type="common">Carrageen Irish moss</name>
    <name type="synonym">Polymorpha crispa</name>
    <dbReference type="NCBI Taxonomy" id="2769"/>
    <lineage>
        <taxon>Eukaryota</taxon>
        <taxon>Rhodophyta</taxon>
        <taxon>Florideophyceae</taxon>
        <taxon>Rhodymeniophycidae</taxon>
        <taxon>Gigartinales</taxon>
        <taxon>Gigartinaceae</taxon>
        <taxon>Chondrus</taxon>
    </lineage>
</organism>
<feature type="compositionally biased region" description="Basic residues" evidence="5">
    <location>
        <begin position="702"/>
        <end position="711"/>
    </location>
</feature>
<evidence type="ECO:0000256" key="2">
    <source>
        <dbReference type="ARBA" id="ARBA00007797"/>
    </source>
</evidence>
<dbReference type="Pfam" id="PF07540">
    <property type="entry name" value="NOC3p"/>
    <property type="match status" value="1"/>
</dbReference>
<reference evidence="9" key="1">
    <citation type="journal article" date="2013" name="Proc. Natl. Acad. Sci. U.S.A.">
        <title>Genome structure and metabolic features in the red seaweed Chondrus crispus shed light on evolution of the Archaeplastida.</title>
        <authorList>
            <person name="Collen J."/>
            <person name="Porcel B."/>
            <person name="Carre W."/>
            <person name="Ball S.G."/>
            <person name="Chaparro C."/>
            <person name="Tonon T."/>
            <person name="Barbeyron T."/>
            <person name="Michel G."/>
            <person name="Noel B."/>
            <person name="Valentin K."/>
            <person name="Elias M."/>
            <person name="Artiguenave F."/>
            <person name="Arun A."/>
            <person name="Aury J.M."/>
            <person name="Barbosa-Neto J.F."/>
            <person name="Bothwell J.H."/>
            <person name="Bouget F.Y."/>
            <person name="Brillet L."/>
            <person name="Cabello-Hurtado F."/>
            <person name="Capella-Gutierrez S."/>
            <person name="Charrier B."/>
            <person name="Cladiere L."/>
            <person name="Cock J.M."/>
            <person name="Coelho S.M."/>
            <person name="Colleoni C."/>
            <person name="Czjzek M."/>
            <person name="Da Silva C."/>
            <person name="Delage L."/>
            <person name="Denoeud F."/>
            <person name="Deschamps P."/>
            <person name="Dittami S.M."/>
            <person name="Gabaldon T."/>
            <person name="Gachon C.M."/>
            <person name="Groisillier A."/>
            <person name="Herve C."/>
            <person name="Jabbari K."/>
            <person name="Katinka M."/>
            <person name="Kloareg B."/>
            <person name="Kowalczyk N."/>
            <person name="Labadie K."/>
            <person name="Leblanc C."/>
            <person name="Lopez P.J."/>
            <person name="McLachlan D.H."/>
            <person name="Meslet-Cladiere L."/>
            <person name="Moustafa A."/>
            <person name="Nehr Z."/>
            <person name="Nyvall Collen P."/>
            <person name="Panaud O."/>
            <person name="Partensky F."/>
            <person name="Poulain J."/>
            <person name="Rensing S.A."/>
            <person name="Rousvoal S."/>
            <person name="Samson G."/>
            <person name="Symeonidi A."/>
            <person name="Weissenbach J."/>
            <person name="Zambounis A."/>
            <person name="Wincker P."/>
            <person name="Boyen C."/>
        </authorList>
    </citation>
    <scope>NUCLEOTIDE SEQUENCE [LARGE SCALE GENOMIC DNA]</scope>
    <source>
        <strain evidence="9">cv. Stackhouse</strain>
    </source>
</reference>
<accession>R7Q4P1</accession>
<evidence type="ECO:0000256" key="1">
    <source>
        <dbReference type="ARBA" id="ARBA00004604"/>
    </source>
</evidence>
<evidence type="ECO:0000259" key="7">
    <source>
        <dbReference type="Pfam" id="PF07540"/>
    </source>
</evidence>
<dbReference type="STRING" id="2769.R7Q4P1"/>
<protein>
    <recommendedName>
        <fullName evidence="10">Nucleolar complex-associated protein 3 N-terminal domain-containing protein</fullName>
    </recommendedName>
</protein>
<keyword evidence="9" id="KW-1185">Reference proteome</keyword>
<feature type="compositionally biased region" description="Basic residues" evidence="5">
    <location>
        <begin position="54"/>
        <end position="72"/>
    </location>
</feature>
<evidence type="ECO:0008006" key="10">
    <source>
        <dbReference type="Google" id="ProtNLM"/>
    </source>
</evidence>
<dbReference type="GeneID" id="17319809"/>
<gene>
    <name evidence="8" type="ORF">CHC_T00008107001</name>
</gene>
<comment type="subcellular location">
    <subcellularLocation>
        <location evidence="1">Nucleus</location>
        <location evidence="1">Nucleolus</location>
    </subcellularLocation>
</comment>
<evidence type="ECO:0000313" key="9">
    <source>
        <dbReference type="Proteomes" id="UP000012073"/>
    </source>
</evidence>
<dbReference type="GO" id="GO:0005730">
    <property type="term" value="C:nucleolus"/>
    <property type="evidence" value="ECO:0007669"/>
    <property type="project" value="UniProtKB-SubCell"/>
</dbReference>
<feature type="region of interest" description="Disordered" evidence="5">
    <location>
        <begin position="687"/>
        <end position="720"/>
    </location>
</feature>
<dbReference type="EMBL" id="HG001495">
    <property type="protein sequence ID" value="CDF32430.1"/>
    <property type="molecule type" value="Genomic_DNA"/>
</dbReference>
<feature type="domain" description="Nucleolar complex-associated protein 3 N-terminal" evidence="7">
    <location>
        <begin position="126"/>
        <end position="216"/>
    </location>
</feature>